<name>A0A3R6FHZ6_9BACT</name>
<proteinExistence type="inferred from homology"/>
<comment type="similarity">
    <text evidence="1">Belongs to the EndA/NucM nuclease family.</text>
</comment>
<evidence type="ECO:0000313" key="6">
    <source>
        <dbReference type="Proteomes" id="UP000286598"/>
    </source>
</evidence>
<dbReference type="PANTHER" id="PTHR33607:SF2">
    <property type="entry name" value="ENDONUCLEASE-1"/>
    <property type="match status" value="1"/>
</dbReference>
<dbReference type="InterPro" id="IPR044925">
    <property type="entry name" value="His-Me_finger_sf"/>
</dbReference>
<feature type="chain" id="PRO_5018532037" evidence="4">
    <location>
        <begin position="23"/>
        <end position="332"/>
    </location>
</feature>
<organism evidence="5 6">
    <name type="scientific">Leyella stercorea</name>
    <dbReference type="NCBI Taxonomy" id="363265"/>
    <lineage>
        <taxon>Bacteria</taxon>
        <taxon>Pseudomonadati</taxon>
        <taxon>Bacteroidota</taxon>
        <taxon>Bacteroidia</taxon>
        <taxon>Bacteroidales</taxon>
        <taxon>Prevotellaceae</taxon>
        <taxon>Leyella</taxon>
    </lineage>
</organism>
<dbReference type="PANTHER" id="PTHR33607">
    <property type="entry name" value="ENDONUCLEASE-1"/>
    <property type="match status" value="1"/>
</dbReference>
<keyword evidence="6" id="KW-1185">Reference proteome</keyword>
<dbReference type="AlphaFoldDB" id="A0A3R6FHZ6"/>
<accession>A0A3R6FHZ6</accession>
<evidence type="ECO:0000256" key="3">
    <source>
        <dbReference type="ARBA" id="ARBA00022801"/>
    </source>
</evidence>
<gene>
    <name evidence="5" type="ORF">DW060_03480</name>
</gene>
<keyword evidence="2" id="KW-0540">Nuclease</keyword>
<dbReference type="GO" id="GO:0004519">
    <property type="term" value="F:endonuclease activity"/>
    <property type="evidence" value="ECO:0007669"/>
    <property type="project" value="UniProtKB-KW"/>
</dbReference>
<keyword evidence="3" id="KW-0378">Hydrolase</keyword>
<comment type="caution">
    <text evidence="5">The sequence shown here is derived from an EMBL/GenBank/DDBJ whole genome shotgun (WGS) entry which is preliminary data.</text>
</comment>
<dbReference type="InterPro" id="IPR007346">
    <property type="entry name" value="Endonuclease-I"/>
</dbReference>
<evidence type="ECO:0000256" key="1">
    <source>
        <dbReference type="ARBA" id="ARBA00006429"/>
    </source>
</evidence>
<keyword evidence="5" id="KW-0255">Endonuclease</keyword>
<sequence length="332" mass="37218">MNISLRKSLFTIAIFSFVGAFAQGPNNSGTYYSAADGKKGKALKTALSKIIGNPDVVSYDGLIPAYKKTDRRDDGKVWDMYSCTTNYNFNDNGGNYKNEGDIYNREHSFPKSWFKKKSPMVSDIVHVVPTDGKVNGMRGNHPFGETKGETYKSNKGFSKLGKSTTPGYTGTVFEPNDMYKGDFARIYLYMATCYESKISGWSSPMLAGNSYPAYKEWALNLLLKWAEQDPVSEKEINRNTAAYGVQKNRNPFVDYPGLERYIWGDMQNVPFSYDNYQNPTSIITVNAPTTPRPVRIYTISGTLVRTTNDADRALDGLNKGIYIVNGKKYVVQ</sequence>
<feature type="signal peptide" evidence="4">
    <location>
        <begin position="1"/>
        <end position="22"/>
    </location>
</feature>
<protein>
    <submittedName>
        <fullName evidence="5">Endonuclease I</fullName>
    </submittedName>
</protein>
<dbReference type="Proteomes" id="UP000286598">
    <property type="component" value="Unassembled WGS sequence"/>
</dbReference>
<evidence type="ECO:0000256" key="4">
    <source>
        <dbReference type="SAM" id="SignalP"/>
    </source>
</evidence>
<dbReference type="RefSeq" id="WP_118354804.1">
    <property type="nucleotide sequence ID" value="NZ_DAISSE010000042.1"/>
</dbReference>
<dbReference type="SUPFAM" id="SSF54060">
    <property type="entry name" value="His-Me finger endonucleases"/>
    <property type="match status" value="1"/>
</dbReference>
<reference evidence="5 6" key="1">
    <citation type="submission" date="2018-08" db="EMBL/GenBank/DDBJ databases">
        <title>A genome reference for cultivated species of the human gut microbiota.</title>
        <authorList>
            <person name="Zou Y."/>
            <person name="Xue W."/>
            <person name="Luo G."/>
        </authorList>
    </citation>
    <scope>NUCLEOTIDE SEQUENCE [LARGE SCALE GENOMIC DNA]</scope>
    <source>
        <strain evidence="5 6">AF42-9</strain>
    </source>
</reference>
<dbReference type="OrthoDB" id="9770276at2"/>
<dbReference type="EMBL" id="QRNO01000010">
    <property type="protein sequence ID" value="RHK51968.1"/>
    <property type="molecule type" value="Genomic_DNA"/>
</dbReference>
<evidence type="ECO:0000256" key="2">
    <source>
        <dbReference type="ARBA" id="ARBA00022722"/>
    </source>
</evidence>
<evidence type="ECO:0000313" key="5">
    <source>
        <dbReference type="EMBL" id="RHK51968.1"/>
    </source>
</evidence>
<keyword evidence="4" id="KW-0732">Signal</keyword>
<dbReference type="GO" id="GO:0016787">
    <property type="term" value="F:hydrolase activity"/>
    <property type="evidence" value="ECO:0007669"/>
    <property type="project" value="UniProtKB-KW"/>
</dbReference>
<dbReference type="Pfam" id="PF04231">
    <property type="entry name" value="Endonuclease_1"/>
    <property type="match status" value="1"/>
</dbReference>